<dbReference type="Proteomes" id="UP000790347">
    <property type="component" value="Unassembled WGS sequence"/>
</dbReference>
<reference evidence="2" key="2">
    <citation type="journal article" date="2022" name="Res Sq">
        <title>Comparative Genomics Reveals Insights into the Divergent Evolution of Astigmatic Mites and Household Pest Adaptations.</title>
        <authorList>
            <person name="Xiong Q."/>
            <person name="Wan A.T.-Y."/>
            <person name="Liu X.-Y."/>
            <person name="Fung C.S.-H."/>
            <person name="Xiao X."/>
            <person name="Malainual N."/>
            <person name="Hou J."/>
            <person name="Wang L."/>
            <person name="Wang M."/>
            <person name="Yang K."/>
            <person name="Cui Y."/>
            <person name="Leung E."/>
            <person name="Nong W."/>
            <person name="Shin S.-K."/>
            <person name="Au S."/>
            <person name="Jeong K.Y."/>
            <person name="Chew F.T."/>
            <person name="Hui J."/>
            <person name="Leung T.F."/>
            <person name="Tungtrongchitr A."/>
            <person name="Zhong N."/>
            <person name="Liu Z."/>
            <person name="Tsui S."/>
        </authorList>
    </citation>
    <scope>NUCLEOTIDE SEQUENCE</scope>
    <source>
        <strain evidence="2">Derf</strain>
        <tissue evidence="2">Whole organism</tissue>
    </source>
</reference>
<protein>
    <submittedName>
        <fullName evidence="2">Uncharacterized protein</fullName>
    </submittedName>
</protein>
<comment type="caution">
    <text evidence="2">The sequence shown here is derived from an EMBL/GenBank/DDBJ whole genome shotgun (WGS) entry which is preliminary data.</text>
</comment>
<feature type="compositionally biased region" description="Low complexity" evidence="1">
    <location>
        <begin position="446"/>
        <end position="466"/>
    </location>
</feature>
<dbReference type="EMBL" id="ASGP02000001">
    <property type="protein sequence ID" value="KAH9527682.1"/>
    <property type="molecule type" value="Genomic_DNA"/>
</dbReference>
<feature type="region of interest" description="Disordered" evidence="1">
    <location>
        <begin position="281"/>
        <end position="385"/>
    </location>
</feature>
<feature type="region of interest" description="Disordered" evidence="1">
    <location>
        <begin position="597"/>
        <end position="616"/>
    </location>
</feature>
<evidence type="ECO:0000313" key="3">
    <source>
        <dbReference type="Proteomes" id="UP000790347"/>
    </source>
</evidence>
<feature type="compositionally biased region" description="Polar residues" evidence="1">
    <location>
        <begin position="281"/>
        <end position="293"/>
    </location>
</feature>
<feature type="compositionally biased region" description="Low complexity" evidence="1">
    <location>
        <begin position="337"/>
        <end position="354"/>
    </location>
</feature>
<proteinExistence type="predicted"/>
<evidence type="ECO:0000313" key="2">
    <source>
        <dbReference type="EMBL" id="KAH9527682.1"/>
    </source>
</evidence>
<keyword evidence="3" id="KW-1185">Reference proteome</keyword>
<feature type="compositionally biased region" description="Low complexity" evidence="1">
    <location>
        <begin position="154"/>
        <end position="172"/>
    </location>
</feature>
<name>A0A922LBD8_DERFA</name>
<feature type="region of interest" description="Disordered" evidence="1">
    <location>
        <begin position="439"/>
        <end position="466"/>
    </location>
</feature>
<organism evidence="2 3">
    <name type="scientific">Dermatophagoides farinae</name>
    <name type="common">American house dust mite</name>
    <dbReference type="NCBI Taxonomy" id="6954"/>
    <lineage>
        <taxon>Eukaryota</taxon>
        <taxon>Metazoa</taxon>
        <taxon>Ecdysozoa</taxon>
        <taxon>Arthropoda</taxon>
        <taxon>Chelicerata</taxon>
        <taxon>Arachnida</taxon>
        <taxon>Acari</taxon>
        <taxon>Acariformes</taxon>
        <taxon>Sarcoptiformes</taxon>
        <taxon>Astigmata</taxon>
        <taxon>Psoroptidia</taxon>
        <taxon>Analgoidea</taxon>
        <taxon>Pyroglyphidae</taxon>
        <taxon>Dermatophagoidinae</taxon>
        <taxon>Dermatophagoides</taxon>
    </lineage>
</organism>
<feature type="non-terminal residue" evidence="2">
    <location>
        <position position="1"/>
    </location>
</feature>
<feature type="region of interest" description="Disordered" evidence="1">
    <location>
        <begin position="151"/>
        <end position="244"/>
    </location>
</feature>
<sequence length="629" mass="71639">SDNNNSSFSTDLNCKNNFDDDDDFDHCNQCGRRRESNVNNDHSKSSSSSNNQRFFSINFFINHFRLLQSILSRKNRQSIEQQQRRQHRRELDSHSFVENFSVDLDDHDHHSISNDNVVNVKQLNSNKTNLIVQQSSIEINNENNNNRTVIEKCSSSSSSSSSTSKSSINSLSNLPLKTRPSKLSTKSSDFCPNTILADLNHQKQQKMDDNEEKVVEEKDDEDDDDDDITEISPPAPSLESSSSSAFFRDLKREQLSHDNGHRIFWTTTNTKRCQRFDNVETNLPTPQHQSISKDNYNDDVDNGNNPDSDKFNKSSSDYYDGRRLSSPQPSLPPPIYSSPSSSITSTLSMFSSASNDSKKSKENDQTKHENRRKLLKNDHCDSNDDDGNIAYYNQLTLMSLQPSVVAVDGNVASENILFSTLQENQEIVNVECQQQSKQHCRQNIKSPSPISLSPQQQQQQHSSSSSSLLSTSKSFCLMPENHFFDVNVKVEYIDFPSKNSIQKNCFVTKSNVENGKNVQMTNNFLDTDVQQRQQQQKMDKQRSNSVNDVCGICIKQQQQQSTDETTMAIPVSNKSSTKSLNLVKTTKNDHRKRKTIINNDHHQPQRKLSKCKSDSNSNLNEKFLIQKIE</sequence>
<evidence type="ECO:0000256" key="1">
    <source>
        <dbReference type="SAM" id="MobiDB-lite"/>
    </source>
</evidence>
<dbReference type="AlphaFoldDB" id="A0A922LBD8"/>
<gene>
    <name evidence="2" type="ORF">DERF_001689</name>
</gene>
<accession>A0A922LBD8</accession>
<feature type="non-terminal residue" evidence="2">
    <location>
        <position position="629"/>
    </location>
</feature>
<feature type="compositionally biased region" description="Basic and acidic residues" evidence="1">
    <location>
        <begin position="356"/>
        <end position="368"/>
    </location>
</feature>
<feature type="compositionally biased region" description="Polar residues" evidence="1">
    <location>
        <begin position="181"/>
        <end position="191"/>
    </location>
</feature>
<reference evidence="2" key="1">
    <citation type="submission" date="2013-05" db="EMBL/GenBank/DDBJ databases">
        <authorList>
            <person name="Yim A.K.Y."/>
            <person name="Chan T.F."/>
            <person name="Ji K.M."/>
            <person name="Liu X.Y."/>
            <person name="Zhou J.W."/>
            <person name="Li R.Q."/>
            <person name="Yang K.Y."/>
            <person name="Li J."/>
            <person name="Li M."/>
            <person name="Law P.T.W."/>
            <person name="Wu Y.L."/>
            <person name="Cai Z.L."/>
            <person name="Qin H."/>
            <person name="Bao Y."/>
            <person name="Leung R.K.K."/>
            <person name="Ng P.K.S."/>
            <person name="Zou J."/>
            <person name="Zhong X.J."/>
            <person name="Ran P.X."/>
            <person name="Zhong N.S."/>
            <person name="Liu Z.G."/>
            <person name="Tsui S.K.W."/>
        </authorList>
    </citation>
    <scope>NUCLEOTIDE SEQUENCE</scope>
    <source>
        <strain evidence="2">Derf</strain>
        <tissue evidence="2">Whole organism</tissue>
    </source>
</reference>
<feature type="compositionally biased region" description="Acidic residues" evidence="1">
    <location>
        <begin position="217"/>
        <end position="229"/>
    </location>
</feature>
<feature type="compositionally biased region" description="Basic and acidic residues" evidence="1">
    <location>
        <begin position="205"/>
        <end position="216"/>
    </location>
</feature>